<dbReference type="FunFam" id="3.40.50.10470:FF:000008">
    <property type="entry name" value="Translation initiation factor 2B, beta subunit"/>
    <property type="match status" value="1"/>
</dbReference>
<dbReference type="GO" id="GO:0003743">
    <property type="term" value="F:translation initiation factor activity"/>
    <property type="evidence" value="ECO:0007669"/>
    <property type="project" value="UniProtKB-KW"/>
</dbReference>
<sequence length="601" mass="62801">MVVNTSAALAGNGLPAHKLTHRAPFETIIKDKASQKLIIGLSLRLRRGQISGPEAVSEATAKALRSVVSSAKYNSMQELIDIIKAAGRYLQLSQPAEQSIGNITRRVVHLLREEAKAALLEAHEKEMGGTGRRSAGSGSGINNLSNSISDLHLASAFGRGGSAIPSHVTQSQSPSASGSASSSSNSVPQLPSHANRSLNSSTSHSQFPSSSSSTGAGTHSPMTRPGPYPLRASSETNPGGSSAFVHGSFSISDLVAAGAMATSTSSSLAHTPADESYVSTPHASLSRKGSGVFDSSLAQLSQQMSGVSLAEDPAGEAEAEEAMQSGKVDDEEDDSEEEDDEEDEDDEDEDEDDDEVDTSKLITGKKSAGAYFLKPLLIQAIQDLIDELETVDDNISKVSHDHIHSGEVILTLGSSATVQGFFSSAAKDRKFTVIVPETAPSYSGHTLARALAKSGISVLLIPDASIFAVLPRVSKVVLGAHAVLANGGLISAAGSYATALAAKQHSTPVMILTGVYKICPEWSSIQDFANASGSVGALGPAALLDYATSSSIVENAEVVSNAFDYVPPHLVDVFITNVGEHPPSYVYRLVKENYHQDDIVL</sequence>
<dbReference type="Pfam" id="PF01008">
    <property type="entry name" value="IF-2B"/>
    <property type="match status" value="1"/>
</dbReference>
<keyword evidence="4 11" id="KW-0396">Initiation factor</keyword>
<evidence type="ECO:0000256" key="1">
    <source>
        <dbReference type="ARBA" id="ARBA00004514"/>
    </source>
</evidence>
<dbReference type="EMBL" id="LK056676">
    <property type="protein sequence ID" value="CDU24546.1"/>
    <property type="molecule type" value="Genomic_DNA"/>
</dbReference>
<gene>
    <name evidence="11" type="ORF">SPSC_04047</name>
</gene>
<comment type="subcellular location">
    <subcellularLocation>
        <location evidence="1">Cytoplasm</location>
        <location evidence="1">Cytosol</location>
    </subcellularLocation>
</comment>
<evidence type="ECO:0000313" key="11">
    <source>
        <dbReference type="EMBL" id="CDU24546.1"/>
    </source>
</evidence>
<dbReference type="AlphaFoldDB" id="A0A127ZER6"/>
<dbReference type="OrthoDB" id="269919at2759"/>
<evidence type="ECO:0000256" key="4">
    <source>
        <dbReference type="ARBA" id="ARBA00022540"/>
    </source>
</evidence>
<proteinExistence type="inferred from homology"/>
<evidence type="ECO:0000256" key="6">
    <source>
        <dbReference type="ARBA" id="ARBA00044122"/>
    </source>
</evidence>
<dbReference type="GO" id="GO:0005829">
    <property type="term" value="C:cytosol"/>
    <property type="evidence" value="ECO:0007669"/>
    <property type="project" value="UniProtKB-SubCell"/>
</dbReference>
<protein>
    <recommendedName>
        <fullName evidence="6">Translation initiation factor eIF2B subunit beta</fullName>
    </recommendedName>
    <alternativeName>
        <fullName evidence="7">eIF2B GDP-GTP exchange factor subunit beta</fullName>
    </alternativeName>
</protein>
<comment type="similarity">
    <text evidence="2 9">Belongs to the eIF-2B alpha/beta/delta subunits family.</text>
</comment>
<dbReference type="GO" id="GO:0005851">
    <property type="term" value="C:eukaryotic translation initiation factor 2B complex"/>
    <property type="evidence" value="ECO:0007669"/>
    <property type="project" value="TreeGrafter"/>
</dbReference>
<evidence type="ECO:0000256" key="9">
    <source>
        <dbReference type="RuleBase" id="RU003814"/>
    </source>
</evidence>
<evidence type="ECO:0000256" key="8">
    <source>
        <dbReference type="ARBA" id="ARBA00046432"/>
    </source>
</evidence>
<dbReference type="InterPro" id="IPR051855">
    <property type="entry name" value="eIF2B_beta_subunit"/>
</dbReference>
<feature type="compositionally biased region" description="Low complexity" evidence="10">
    <location>
        <begin position="170"/>
        <end position="192"/>
    </location>
</feature>
<reference evidence="11" key="1">
    <citation type="submission" date="2014-06" db="EMBL/GenBank/DDBJ databases">
        <authorList>
            <person name="Ju J."/>
            <person name="Zhang J."/>
        </authorList>
    </citation>
    <scope>NUCLEOTIDE SEQUENCE</scope>
    <source>
        <strain evidence="11">SscI8</strain>
    </source>
</reference>
<comment type="subunit">
    <text evidence="8">Component of the translation initiation factor 2B (eIF2B) complex which is a heterodecamer of two sets of five different subunits: alpha, beta, gamma, delta and epsilon. Subunits alpha, beta and delta comprise a regulatory subcomplex and subunits epsilon and gamma comprise a catalytic subcomplex. Within the complex, the hexameric regulatory complex resides at the center, with the two heterodimeric catalytic subcomplexes bound on opposite sides.</text>
</comment>
<dbReference type="InterPro" id="IPR000649">
    <property type="entry name" value="IF-2B-related"/>
</dbReference>
<name>A0A127ZER6_9BASI</name>
<dbReference type="GO" id="GO:0005085">
    <property type="term" value="F:guanyl-nucleotide exchange factor activity"/>
    <property type="evidence" value="ECO:0007669"/>
    <property type="project" value="TreeGrafter"/>
</dbReference>
<feature type="region of interest" description="Disordered" evidence="10">
    <location>
        <begin position="163"/>
        <end position="239"/>
    </location>
</feature>
<evidence type="ECO:0000256" key="2">
    <source>
        <dbReference type="ARBA" id="ARBA00007251"/>
    </source>
</evidence>
<dbReference type="PANTHER" id="PTHR45859:SF1">
    <property type="entry name" value="TRANSLATION INITIATION FACTOR EIF-2B SUBUNIT BETA"/>
    <property type="match status" value="1"/>
</dbReference>
<evidence type="ECO:0000256" key="10">
    <source>
        <dbReference type="SAM" id="MobiDB-lite"/>
    </source>
</evidence>
<evidence type="ECO:0000256" key="5">
    <source>
        <dbReference type="ARBA" id="ARBA00022917"/>
    </source>
</evidence>
<evidence type="ECO:0000256" key="3">
    <source>
        <dbReference type="ARBA" id="ARBA00022490"/>
    </source>
</evidence>
<keyword evidence="5" id="KW-0648">Protein biosynthesis</keyword>
<dbReference type="InterPro" id="IPR037171">
    <property type="entry name" value="NagB/RpiA_transferase-like"/>
</dbReference>
<dbReference type="PANTHER" id="PTHR45859">
    <property type="entry name" value="TRANSLATION INITIATION FACTOR EIF-2B SUBUNIT BETA"/>
    <property type="match status" value="1"/>
</dbReference>
<dbReference type="Gene3D" id="3.40.50.10470">
    <property type="entry name" value="Translation initiation factor eif-2b, domain 2"/>
    <property type="match status" value="1"/>
</dbReference>
<dbReference type="SUPFAM" id="SSF100950">
    <property type="entry name" value="NagB/RpiA/CoA transferase-like"/>
    <property type="match status" value="1"/>
</dbReference>
<organism evidence="11">
    <name type="scientific">Sporisorium scitamineum</name>
    <dbReference type="NCBI Taxonomy" id="49012"/>
    <lineage>
        <taxon>Eukaryota</taxon>
        <taxon>Fungi</taxon>
        <taxon>Dikarya</taxon>
        <taxon>Basidiomycota</taxon>
        <taxon>Ustilaginomycotina</taxon>
        <taxon>Ustilaginomycetes</taxon>
        <taxon>Ustilaginales</taxon>
        <taxon>Ustilaginaceae</taxon>
        <taxon>Sporisorium</taxon>
    </lineage>
</organism>
<feature type="region of interest" description="Disordered" evidence="10">
    <location>
        <begin position="268"/>
        <end position="290"/>
    </location>
</feature>
<feature type="region of interest" description="Disordered" evidence="10">
    <location>
        <begin position="304"/>
        <end position="360"/>
    </location>
</feature>
<evidence type="ECO:0000256" key="7">
    <source>
        <dbReference type="ARBA" id="ARBA00044228"/>
    </source>
</evidence>
<dbReference type="InterPro" id="IPR042529">
    <property type="entry name" value="IF_2B-like_C"/>
</dbReference>
<feature type="compositionally biased region" description="Acidic residues" evidence="10">
    <location>
        <begin position="329"/>
        <end position="356"/>
    </location>
</feature>
<keyword evidence="3" id="KW-0963">Cytoplasm</keyword>
<feature type="compositionally biased region" description="Low complexity" evidence="10">
    <location>
        <begin position="200"/>
        <end position="221"/>
    </location>
</feature>
<accession>A0A127ZER6</accession>